<dbReference type="PANTHER" id="PTHR42776">
    <property type="entry name" value="SERINE PEPTIDASE S9 FAMILY MEMBER"/>
    <property type="match status" value="1"/>
</dbReference>
<dbReference type="SUPFAM" id="SSF53474">
    <property type="entry name" value="alpha/beta-Hydrolases"/>
    <property type="match status" value="1"/>
</dbReference>
<dbReference type="Pfam" id="PF00326">
    <property type="entry name" value="Peptidase_S9"/>
    <property type="match status" value="1"/>
</dbReference>
<keyword evidence="1" id="KW-0378">Hydrolase</keyword>
<dbReference type="AlphaFoldDB" id="A0A1E5LDF6"/>
<comment type="caution">
    <text evidence="3">The sequence shown here is derived from an EMBL/GenBank/DDBJ whole genome shotgun (WGS) entry which is preliminary data.</text>
</comment>
<evidence type="ECO:0000313" key="3">
    <source>
        <dbReference type="EMBL" id="OEH92111.1"/>
    </source>
</evidence>
<protein>
    <submittedName>
        <fullName evidence="3">Peptidase</fullName>
    </submittedName>
</protein>
<organism evidence="3 4">
    <name type="scientific">Bacillus solimangrovi</name>
    <dbReference type="NCBI Taxonomy" id="1305675"/>
    <lineage>
        <taxon>Bacteria</taxon>
        <taxon>Bacillati</taxon>
        <taxon>Bacillota</taxon>
        <taxon>Bacilli</taxon>
        <taxon>Bacillales</taxon>
        <taxon>Bacillaceae</taxon>
        <taxon>Bacillus</taxon>
    </lineage>
</organism>
<reference evidence="3 4" key="1">
    <citation type="submission" date="2016-08" db="EMBL/GenBank/DDBJ databases">
        <title>Genome of Bacillus solimangrovi GH2-4.</title>
        <authorList>
            <person name="Lim S."/>
            <person name="Kim B.-C."/>
        </authorList>
    </citation>
    <scope>NUCLEOTIDE SEQUENCE [LARGE SCALE GENOMIC DNA]</scope>
    <source>
        <strain evidence="3 4">GH2-4</strain>
    </source>
</reference>
<evidence type="ECO:0000313" key="4">
    <source>
        <dbReference type="Proteomes" id="UP000095209"/>
    </source>
</evidence>
<accession>A0A1E5LDF6</accession>
<proteinExistence type="predicted"/>
<dbReference type="PANTHER" id="PTHR42776:SF27">
    <property type="entry name" value="DIPEPTIDYL PEPTIDASE FAMILY MEMBER 6"/>
    <property type="match status" value="1"/>
</dbReference>
<sequence length="261" mass="29517">MENGTILSKQLYPSPHPRVKVSLVTYLSGGLKVKGFLAEPIIEQKYPGFLYLRGGIKNVGMVRMGRIVQFASEGFVVMAPFYRGNQGGEGQEDFAGEDRGDAIAALCLLKNHPKVQSTHIHVFGFSRGGVMALLTAIQCRDVASVVTWGGVSDMSLTYEERVDLRRMMKRVIGGTPRKVPDAYRERTPLFQIDQIQAPVLIIHGMQDKNVSIEHATRLEKALLKHKKKVESWIFNDYTHYFPPEKNREIVRNLTAWMKMQQ</sequence>
<dbReference type="GO" id="GO:0004252">
    <property type="term" value="F:serine-type endopeptidase activity"/>
    <property type="evidence" value="ECO:0007669"/>
    <property type="project" value="TreeGrafter"/>
</dbReference>
<evidence type="ECO:0000256" key="1">
    <source>
        <dbReference type="ARBA" id="ARBA00022801"/>
    </source>
</evidence>
<dbReference type="Proteomes" id="UP000095209">
    <property type="component" value="Unassembled WGS sequence"/>
</dbReference>
<dbReference type="InterPro" id="IPR029058">
    <property type="entry name" value="AB_hydrolase_fold"/>
</dbReference>
<name>A0A1E5LDF6_9BACI</name>
<keyword evidence="4" id="KW-1185">Reference proteome</keyword>
<dbReference type="EMBL" id="MJEH01000034">
    <property type="protein sequence ID" value="OEH92111.1"/>
    <property type="molecule type" value="Genomic_DNA"/>
</dbReference>
<evidence type="ECO:0000259" key="2">
    <source>
        <dbReference type="Pfam" id="PF00326"/>
    </source>
</evidence>
<feature type="domain" description="Peptidase S9 prolyl oligopeptidase catalytic" evidence="2">
    <location>
        <begin position="67"/>
        <end position="258"/>
    </location>
</feature>
<dbReference type="STRING" id="1305675.BFG57_16640"/>
<gene>
    <name evidence="3" type="ORF">BFG57_16640</name>
</gene>
<dbReference type="InterPro" id="IPR001375">
    <property type="entry name" value="Peptidase_S9_cat"/>
</dbReference>
<dbReference type="OrthoDB" id="9812921at2"/>
<dbReference type="Gene3D" id="3.40.50.1820">
    <property type="entry name" value="alpha/beta hydrolase"/>
    <property type="match status" value="1"/>
</dbReference>
<dbReference type="GO" id="GO:0006508">
    <property type="term" value="P:proteolysis"/>
    <property type="evidence" value="ECO:0007669"/>
    <property type="project" value="InterPro"/>
</dbReference>
<dbReference type="RefSeq" id="WP_069717853.1">
    <property type="nucleotide sequence ID" value="NZ_MJEH01000034.1"/>
</dbReference>